<dbReference type="InterPro" id="IPR008162">
    <property type="entry name" value="Pyrophosphatase"/>
</dbReference>
<name>A0ABS3AV33_9BACT</name>
<evidence type="ECO:0000313" key="6">
    <source>
        <dbReference type="EMBL" id="MBN4067334.1"/>
    </source>
</evidence>
<comment type="caution">
    <text evidence="6">The sequence shown here is derived from an EMBL/GenBank/DDBJ whole genome shotgun (WGS) entry which is preliminary data.</text>
</comment>
<dbReference type="InterPro" id="IPR036649">
    <property type="entry name" value="Pyrophosphatase_sf"/>
</dbReference>
<keyword evidence="4 6" id="KW-0378">Hydrolase</keyword>
<dbReference type="SUPFAM" id="SSF50324">
    <property type="entry name" value="Inorganic pyrophosphatase"/>
    <property type="match status" value="1"/>
</dbReference>
<dbReference type="EC" id="3.6.1.1" evidence="2"/>
<comment type="cofactor">
    <cofactor evidence="1">
        <name>Mg(2+)</name>
        <dbReference type="ChEBI" id="CHEBI:18420"/>
    </cofactor>
</comment>
<organism evidence="6 7">
    <name type="scientific">Simkania negevensis</name>
    <dbReference type="NCBI Taxonomy" id="83561"/>
    <lineage>
        <taxon>Bacteria</taxon>
        <taxon>Pseudomonadati</taxon>
        <taxon>Chlamydiota</taxon>
        <taxon>Chlamydiia</taxon>
        <taxon>Parachlamydiales</taxon>
        <taxon>Simkaniaceae</taxon>
        <taxon>Simkania</taxon>
    </lineage>
</organism>
<evidence type="ECO:0000256" key="2">
    <source>
        <dbReference type="ARBA" id="ARBA00012146"/>
    </source>
</evidence>
<sequence length="234" mass="26343">MGVEGLYRAHPWHGVPVWFEEEVVVNCYVEITPTDTVKYEVDKESGLLKIDRPQKYSTFCPALYGFIPQTYSGRHSADHCQQKVAQNMRVVGDGDPLDICVITEKVVTTGNILVRAVPIGGFRMLDGDEADDKIIAVLRDDLAYGRFKDVSECPANLVDRLLHYFITYKGAPGLPVSERVQIVATYGHEEAYEVIKNGCMDYEEEYGDYLALYKEASALHKKRQKSGNANLKDQ</sequence>
<keyword evidence="7" id="KW-1185">Reference proteome</keyword>
<dbReference type="GO" id="GO:0004427">
    <property type="term" value="F:inorganic diphosphate phosphatase activity"/>
    <property type="evidence" value="ECO:0007669"/>
    <property type="project" value="UniProtKB-EC"/>
</dbReference>
<dbReference type="NCBIfam" id="NF001886">
    <property type="entry name" value="PRK00642.1"/>
    <property type="match status" value="1"/>
</dbReference>
<keyword evidence="5" id="KW-0460">Magnesium</keyword>
<evidence type="ECO:0000313" key="7">
    <source>
        <dbReference type="Proteomes" id="UP000722121"/>
    </source>
</evidence>
<evidence type="ECO:0000256" key="4">
    <source>
        <dbReference type="ARBA" id="ARBA00022801"/>
    </source>
</evidence>
<dbReference type="Gene3D" id="3.90.80.10">
    <property type="entry name" value="Inorganic pyrophosphatase"/>
    <property type="match status" value="1"/>
</dbReference>
<gene>
    <name evidence="6" type="ORF">JYU14_04550</name>
</gene>
<proteinExistence type="predicted"/>
<dbReference type="EMBL" id="JAFITR010000114">
    <property type="protein sequence ID" value="MBN4067334.1"/>
    <property type="molecule type" value="Genomic_DNA"/>
</dbReference>
<evidence type="ECO:0000256" key="1">
    <source>
        <dbReference type="ARBA" id="ARBA00001946"/>
    </source>
</evidence>
<evidence type="ECO:0000256" key="5">
    <source>
        <dbReference type="ARBA" id="ARBA00022842"/>
    </source>
</evidence>
<protein>
    <recommendedName>
        <fullName evidence="2">inorganic diphosphatase</fullName>
        <ecNumber evidence="2">3.6.1.1</ecNumber>
    </recommendedName>
</protein>
<evidence type="ECO:0000256" key="3">
    <source>
        <dbReference type="ARBA" id="ARBA00022723"/>
    </source>
</evidence>
<dbReference type="Pfam" id="PF00719">
    <property type="entry name" value="Pyrophosphatase"/>
    <property type="match status" value="1"/>
</dbReference>
<reference evidence="6 7" key="1">
    <citation type="submission" date="2021-02" db="EMBL/GenBank/DDBJ databases">
        <title>Activity-based single-cell genomes from oceanic crustal fluid captures similar information to metagenomic and metatranscriptomic surveys with orders of magnitude less sampling.</title>
        <authorList>
            <person name="D'Angelo T.S."/>
            <person name="Orcutt B.N."/>
        </authorList>
    </citation>
    <scope>NUCLEOTIDE SEQUENCE [LARGE SCALE GENOMIC DNA]</scope>
    <source>
        <strain evidence="6">AH-315-G07</strain>
    </source>
</reference>
<dbReference type="PANTHER" id="PTHR10286">
    <property type="entry name" value="INORGANIC PYROPHOSPHATASE"/>
    <property type="match status" value="1"/>
</dbReference>
<dbReference type="Proteomes" id="UP000722121">
    <property type="component" value="Unassembled WGS sequence"/>
</dbReference>
<dbReference type="PROSITE" id="PS00387">
    <property type="entry name" value="PPASE"/>
    <property type="match status" value="1"/>
</dbReference>
<accession>A0ABS3AV33</accession>
<keyword evidence="3" id="KW-0479">Metal-binding</keyword>